<reference evidence="1 2" key="1">
    <citation type="journal article" date="2020" name="BMC Genomics">
        <title>Intraspecific diversification of the crop wild relative Brassica cretica Lam. using demographic model selection.</title>
        <authorList>
            <person name="Kioukis A."/>
            <person name="Michalopoulou V.A."/>
            <person name="Briers L."/>
            <person name="Pirintsos S."/>
            <person name="Studholme D.J."/>
            <person name="Pavlidis P."/>
            <person name="Sarris P.F."/>
        </authorList>
    </citation>
    <scope>NUCLEOTIDE SEQUENCE [LARGE SCALE GENOMIC DNA]</scope>
    <source>
        <strain evidence="2">cv. PFS-1207/04</strain>
    </source>
</reference>
<gene>
    <name evidence="1" type="ORF">DY000_02007486</name>
</gene>
<accession>A0ABQ7C5U9</accession>
<dbReference type="EMBL" id="QGKV02000832">
    <property type="protein sequence ID" value="KAF3547091.1"/>
    <property type="molecule type" value="Genomic_DNA"/>
</dbReference>
<proteinExistence type="predicted"/>
<sequence>MRTHSKTSLNVCSLKLYQSCMKASSIDSYPLSIILAIRSARSFANGYLSDRVVVPPSKRFRHTAYSFYSDTRWVSIDVEVKVSIDSCLFVSFDGIRLVSINAASAGPLLTSSVNRNPLKEAVVIQLQTQRMEPQSSQVMYPLHSFVKPSSFFCADMWSKMFADSKVGGVDRYLLGVVDQCRVGGVDRCLPLGNFPDLSPKCANRRQASSLSISRGVDRQQNSMSIDAEMVLSIVSEVILSVDVEVMPSVDVEVVPSVDVEVVPSVDVEVVPSVDVEVVASVDVEVVPSVYGEVVSLISASSLRVVSYVH</sequence>
<comment type="caution">
    <text evidence="1">The sequence shown here is derived from an EMBL/GenBank/DDBJ whole genome shotgun (WGS) entry which is preliminary data.</text>
</comment>
<evidence type="ECO:0000313" key="2">
    <source>
        <dbReference type="Proteomes" id="UP000266723"/>
    </source>
</evidence>
<evidence type="ECO:0008006" key="3">
    <source>
        <dbReference type="Google" id="ProtNLM"/>
    </source>
</evidence>
<name>A0ABQ7C5U9_BRACR</name>
<organism evidence="1 2">
    <name type="scientific">Brassica cretica</name>
    <name type="common">Mustard</name>
    <dbReference type="NCBI Taxonomy" id="69181"/>
    <lineage>
        <taxon>Eukaryota</taxon>
        <taxon>Viridiplantae</taxon>
        <taxon>Streptophyta</taxon>
        <taxon>Embryophyta</taxon>
        <taxon>Tracheophyta</taxon>
        <taxon>Spermatophyta</taxon>
        <taxon>Magnoliopsida</taxon>
        <taxon>eudicotyledons</taxon>
        <taxon>Gunneridae</taxon>
        <taxon>Pentapetalae</taxon>
        <taxon>rosids</taxon>
        <taxon>malvids</taxon>
        <taxon>Brassicales</taxon>
        <taxon>Brassicaceae</taxon>
        <taxon>Brassiceae</taxon>
        <taxon>Brassica</taxon>
    </lineage>
</organism>
<protein>
    <recommendedName>
        <fullName evidence="3">Malectin-like domain-containing protein</fullName>
    </recommendedName>
</protein>
<evidence type="ECO:0000313" key="1">
    <source>
        <dbReference type="EMBL" id="KAF3547091.1"/>
    </source>
</evidence>
<keyword evidence="2" id="KW-1185">Reference proteome</keyword>
<dbReference type="Proteomes" id="UP000266723">
    <property type="component" value="Unassembled WGS sequence"/>
</dbReference>